<gene>
    <name evidence="1" type="ORF">NN4_30430</name>
</gene>
<name>A0A511MCX4_9NOCA</name>
<evidence type="ECO:0000313" key="2">
    <source>
        <dbReference type="Proteomes" id="UP000321424"/>
    </source>
</evidence>
<dbReference type="EMBL" id="BJXA01000016">
    <property type="protein sequence ID" value="GEM38524.1"/>
    <property type="molecule type" value="Genomic_DNA"/>
</dbReference>
<sequence>MVASNHGEYAFVAGGRGHPSYLGELLERYAPPRGRDARGEHFAGVTPKTFRKTVASVITREYGIGQAGLAAGAPARLEADRGAWRGAWIADA</sequence>
<evidence type="ECO:0000313" key="1">
    <source>
        <dbReference type="EMBL" id="GEM38524.1"/>
    </source>
</evidence>
<reference evidence="1 2" key="1">
    <citation type="submission" date="2019-07" db="EMBL/GenBank/DDBJ databases">
        <title>Whole genome shotgun sequence of Nocardia ninae NBRC 108245.</title>
        <authorList>
            <person name="Hosoyama A."/>
            <person name="Uohara A."/>
            <person name="Ohji S."/>
            <person name="Ichikawa N."/>
        </authorList>
    </citation>
    <scope>NUCLEOTIDE SEQUENCE [LARGE SCALE GENOMIC DNA]</scope>
    <source>
        <strain evidence="1 2">NBRC 108245</strain>
    </source>
</reference>
<protein>
    <submittedName>
        <fullName evidence="1">Uncharacterized protein</fullName>
    </submittedName>
</protein>
<organism evidence="1 2">
    <name type="scientific">Nocardia ninae NBRC 108245</name>
    <dbReference type="NCBI Taxonomy" id="1210091"/>
    <lineage>
        <taxon>Bacteria</taxon>
        <taxon>Bacillati</taxon>
        <taxon>Actinomycetota</taxon>
        <taxon>Actinomycetes</taxon>
        <taxon>Mycobacteriales</taxon>
        <taxon>Nocardiaceae</taxon>
        <taxon>Nocardia</taxon>
    </lineage>
</organism>
<dbReference type="AlphaFoldDB" id="A0A511MCX4"/>
<dbReference type="Proteomes" id="UP000321424">
    <property type="component" value="Unassembled WGS sequence"/>
</dbReference>
<keyword evidence="2" id="KW-1185">Reference proteome</keyword>
<comment type="caution">
    <text evidence="1">The sequence shown here is derived from an EMBL/GenBank/DDBJ whole genome shotgun (WGS) entry which is preliminary data.</text>
</comment>
<accession>A0A511MCX4</accession>
<proteinExistence type="predicted"/>